<reference evidence="3" key="15">
    <citation type="submission" date="2024-06" db="EMBL/GenBank/DDBJ databases">
        <title>Drosophila melanogaster release 4 sequence.</title>
        <authorList>
            <consortium name="Berkeley Drosophila Genome Project"/>
            <person name="Celniker S."/>
            <person name="Carlson J."/>
            <person name="Wan K."/>
            <person name="Pfeiffer B."/>
            <person name="Frise E."/>
            <person name="George R."/>
            <person name="Hoskins R."/>
            <person name="Stapleton M."/>
            <person name="Pacleb J."/>
            <person name="Park S."/>
            <person name="Svirskas R."/>
            <person name="Smith E."/>
            <person name="Yu C."/>
            <person name="Rubin G."/>
        </authorList>
    </citation>
    <scope>NUCLEOTIDE SEQUENCE</scope>
</reference>
<reference evidence="3" key="13">
    <citation type="journal article" date="2015" name="Genome Res.">
        <title>The Release 6 reference sequence of the Drosophila melanogaster genome.</title>
        <authorList>
            <person name="Hoskins R.A."/>
            <person name="Carlson J.W."/>
            <person name="Wan K.H."/>
            <person name="Park S."/>
            <person name="Mendez I."/>
            <person name="Galle S.E."/>
            <person name="Booth B.W."/>
            <person name="Pfeiffer B.D."/>
            <person name="George R.A."/>
            <person name="Svirskas R."/>
            <person name="Krzywinski M."/>
            <person name="Schein J."/>
            <person name="Accardo M.C."/>
            <person name="Damia E."/>
            <person name="Messina G."/>
            <person name="Mendez-Lago M."/>
            <person name="de Pablos B."/>
            <person name="Demakova O.V."/>
            <person name="Andreyeva E.N."/>
            <person name="Boldyreva L.V."/>
            <person name="Marra M."/>
            <person name="Carvalho A.B."/>
            <person name="Dimitri P."/>
            <person name="Villasante A."/>
            <person name="Zhimulev I.F."/>
            <person name="Rubin G.M."/>
            <person name="Karpen G.H."/>
            <person name="Celniker S.E."/>
        </authorList>
    </citation>
    <scope>NUCLEOTIDE SEQUENCE</scope>
</reference>
<dbReference type="Bgee" id="FBgn0037572">
    <property type="expression patterns" value="Expressed in early-mid elongation-stage spermatid (Drosophila) in testis and 11 other cell types or tissues"/>
</dbReference>
<dbReference type="OMA" id="EELHNCM"/>
<accession>Q9VHS9</accession>
<reference evidence="3 6" key="5">
    <citation type="journal article" date="2002" name="Genome Biol.">
        <title>Heterochromatic sequences in a Drosophila whole-genome shotgun assembly.</title>
        <authorList>
            <person name="Hoskins R.A."/>
            <person name="Smith C.D."/>
            <person name="Carlson J.W."/>
            <person name="Carvalho A.B."/>
            <person name="Halpern A."/>
            <person name="Kaminker J.S."/>
            <person name="Kennedy C."/>
            <person name="Mungall C.J."/>
            <person name="Sullivan B.A."/>
            <person name="Sutton G.G."/>
            <person name="Yasuhara J.C."/>
            <person name="Wakimoto B.T."/>
            <person name="Myers E.W."/>
            <person name="Celniker S.E."/>
            <person name="Rubin G.M."/>
            <person name="Karpen G.H."/>
        </authorList>
    </citation>
    <scope>NUCLEOTIDE SEQUENCE [LARGE SCALE GENOMIC DNA]</scope>
    <source>
        <strain evidence="6">Berkeley</strain>
    </source>
</reference>
<reference evidence="6" key="3">
    <citation type="journal article" date="2002" name="Genome Biol.">
        <title>Annotation of the Drosophila melanogaster euchromatic genome: a systematic review.</title>
        <authorList>
            <person name="Misra S."/>
            <person name="Crosby M.A."/>
            <person name="Mungall C.J."/>
            <person name="Matthews B.B."/>
            <person name="Campbell K.S."/>
            <person name="Hradecky P."/>
            <person name="Huang Y."/>
            <person name="Kaminker J.S."/>
            <person name="Millburn G.H."/>
            <person name="Prochnik S.E."/>
            <person name="Smith C.D."/>
            <person name="Tupy J.L."/>
            <person name="Whitfied E.J."/>
            <person name="Bayraktaroglu L."/>
            <person name="Berman B.P."/>
            <person name="Bettencourt B.R."/>
            <person name="Celniker S.E."/>
            <person name="de Grey A.D."/>
            <person name="Drysdale R.A."/>
            <person name="Harris N.L."/>
            <person name="Richter J."/>
            <person name="Russo S."/>
            <person name="Schroeder A.J."/>
            <person name="Shu S.Q."/>
            <person name="Stapleton M."/>
            <person name="Yamada C."/>
            <person name="Ashburner M."/>
            <person name="Gelbart W.M."/>
            <person name="Rubin G.M."/>
            <person name="Lewis S.E."/>
        </authorList>
    </citation>
    <scope>GENOME REANNOTATION</scope>
    <source>
        <strain evidence="6">Berkeley</strain>
    </source>
</reference>
<reference evidence="3 6" key="1">
    <citation type="journal article" date="2000" name="Science">
        <title>The genome sequence of Drosophila melanogaster.</title>
        <authorList>
            <person name="Adams M.D."/>
            <person name="Celniker S.E."/>
            <person name="Holt R.A."/>
            <person name="Evans C.A."/>
            <person name="Gocayne J.D."/>
            <person name="Amanatides P.G."/>
            <person name="Scherer S.E."/>
            <person name="Li P.W."/>
            <person name="Hoskins R.A."/>
            <person name="Galle R.F."/>
            <person name="George R.A."/>
            <person name="Lewis S.E."/>
            <person name="Richards S."/>
            <person name="Ashburner M."/>
            <person name="Henderson S.N."/>
            <person name="Sutton G.G."/>
            <person name="Wortman J.R."/>
            <person name="Yandell M.D."/>
            <person name="Zhang Q."/>
            <person name="Chen L.X."/>
            <person name="Brandon R.C."/>
            <person name="Rogers Y.H."/>
            <person name="Blazej R.G."/>
            <person name="Champe M."/>
            <person name="Pfeiffer B.D."/>
            <person name="Wan K.H."/>
            <person name="Doyle C."/>
            <person name="Baxter E.G."/>
            <person name="Helt G."/>
            <person name="Nelson C.R."/>
            <person name="Gabor G.L."/>
            <person name="Abril J.F."/>
            <person name="Agbayani A."/>
            <person name="An H.J."/>
            <person name="Andrews-Pfannkoch C."/>
            <person name="Baldwin D."/>
            <person name="Ballew R.M."/>
            <person name="Basu A."/>
            <person name="Baxendale J."/>
            <person name="Bayraktaroglu L."/>
            <person name="Beasley E.M."/>
            <person name="Beeson K.Y."/>
            <person name="Benos P.V."/>
            <person name="Berman B.P."/>
            <person name="Bhandari D."/>
            <person name="Bolshakov S."/>
            <person name="Borkova D."/>
            <person name="Botchan M.R."/>
            <person name="Bouck J."/>
            <person name="Brokstein P."/>
            <person name="Brottier P."/>
            <person name="Burtis K.C."/>
            <person name="Busam D.A."/>
            <person name="Butler H."/>
            <person name="Cadieu E."/>
            <person name="Center A."/>
            <person name="Chandra I."/>
            <person name="Cherry J.M."/>
            <person name="Cawley S."/>
            <person name="Dahlke C."/>
            <person name="Davenport L.B."/>
            <person name="Davies P."/>
            <person name="de Pablos B."/>
            <person name="Delcher A."/>
            <person name="Deng Z."/>
            <person name="Mays A.D."/>
            <person name="Dew I."/>
            <person name="Dietz S.M."/>
            <person name="Dodson K."/>
            <person name="Doup L.E."/>
            <person name="Downes M."/>
            <person name="Dugan-Rocha S."/>
            <person name="Dunkov B.C."/>
            <person name="Dunn P."/>
            <person name="Durbin K.J."/>
            <person name="Evangelista C.C."/>
            <person name="Ferraz C."/>
            <person name="Ferriera S."/>
            <person name="Fleischmann W."/>
            <person name="Fosler C."/>
            <person name="Gabrielian A.E."/>
            <person name="Garg N.S."/>
            <person name="Gelbart W.M."/>
            <person name="Glasser K."/>
            <person name="Glodek A."/>
            <person name="Gong F."/>
            <person name="Gorrell J.H."/>
            <person name="Gu Z."/>
            <person name="Guan P."/>
            <person name="Harris M."/>
            <person name="Harris N.L."/>
            <person name="Harvey D."/>
            <person name="Heiman T.J."/>
            <person name="Hernandez J.R."/>
            <person name="Houck J."/>
            <person name="Hostin D."/>
            <person name="Houston K.A."/>
            <person name="Howland T.J."/>
            <person name="Wei M.H."/>
            <person name="Ibegwam C."/>
            <person name="Jalali M."/>
            <person name="Kalush F."/>
            <person name="Karpen G.H."/>
            <person name="Ke Z."/>
            <person name="Kennison J.A."/>
            <person name="Ketchum K.A."/>
            <person name="Kimmel B.E."/>
            <person name="Kodira C.D."/>
            <person name="Kraft C."/>
            <person name="Kravitz S."/>
            <person name="Kulp D."/>
            <person name="Lai Z."/>
            <person name="Lasko P."/>
            <person name="Lei Y."/>
            <person name="Levitsky A.A."/>
            <person name="Li J."/>
            <person name="Li Z."/>
            <person name="Liang Y."/>
            <person name="Lin X."/>
            <person name="Liu X."/>
            <person name="Mattei B."/>
            <person name="McIntosh T.C."/>
            <person name="McLeod M.P."/>
            <person name="McPherson D."/>
            <person name="Merkulov G."/>
            <person name="Milshina N.V."/>
            <person name="Mobarry C."/>
            <person name="Morris J."/>
            <person name="Moshrefi A."/>
            <person name="Mount S.M."/>
            <person name="Moy M."/>
            <person name="Murphy B."/>
            <person name="Murphy L."/>
            <person name="Muzny D.M."/>
            <person name="Nelson D.L."/>
            <person name="Nelson D.R."/>
            <person name="Nelson K.A."/>
            <person name="Nixon K."/>
            <person name="Nusskern D.R."/>
            <person name="Pacleb J.M."/>
            <person name="Palazzolo M."/>
            <person name="Pittman G.S."/>
            <person name="Pan S."/>
            <person name="Pollard J."/>
            <person name="Puri V."/>
            <person name="Reese M.G."/>
            <person name="Reinert K."/>
            <person name="Remington K."/>
            <person name="Saunders R.D."/>
            <person name="Scheeler F."/>
            <person name="Shen H."/>
            <person name="Shue B.C."/>
            <person name="Siden-Kiamos I."/>
            <person name="Simpson M."/>
            <person name="Skupski M.P."/>
            <person name="Smith T."/>
            <person name="Spier E."/>
            <person name="Spradling A.C."/>
            <person name="Stapleton M."/>
            <person name="Strong R."/>
            <person name="Sun E."/>
            <person name="Svirskas R."/>
            <person name="Tector C."/>
            <person name="Turner R."/>
            <person name="Venter E."/>
            <person name="Wang A.H."/>
            <person name="Wang X."/>
            <person name="Wang Z.Y."/>
            <person name="Wassarman D.A."/>
            <person name="Weinstock G.M."/>
            <person name="Weissenbach J."/>
            <person name="Williams S.M."/>
            <person name="WoodageT"/>
            <person name="Worley K.C."/>
            <person name="Wu D."/>
            <person name="Yang S."/>
            <person name="Yao Q.A."/>
            <person name="Ye J."/>
            <person name="Yeh R.F."/>
            <person name="Zaveri J.S."/>
            <person name="Zhan M."/>
            <person name="Zhang G."/>
            <person name="Zhao Q."/>
            <person name="Zheng L."/>
            <person name="Zheng X.H."/>
            <person name="Zhong F.N."/>
            <person name="Zhong W."/>
            <person name="Zhou X."/>
            <person name="Zhu S."/>
            <person name="Zhu X."/>
            <person name="Smith H.O."/>
            <person name="Gibbs R.A."/>
            <person name="Myers E.W."/>
            <person name="Rubin G.M."/>
            <person name="Venter J.C."/>
        </authorList>
    </citation>
    <scope>NUCLEOTIDE SEQUENCE [LARGE SCALE GENOMIC DNA]</scope>
    <source>
        <strain evidence="6">Berkeley</strain>
    </source>
</reference>
<evidence type="ECO:0000313" key="5">
    <source>
        <dbReference type="FlyBase" id="FBgn0037572"/>
    </source>
</evidence>
<reference evidence="3" key="11">
    <citation type="journal article" date="2015" name="G3 (Bethesda)">
        <title>Gene Model Annotations for Drosophila melanogaster: Impact of High-Throughput Data.</title>
        <authorList>
            <consortium name="FlyBase Consortium"/>
            <person name="Matthews B.B."/>
            <person name="Dos Santos G."/>
            <person name="Crosby M.A."/>
            <person name="Emmert D.B."/>
            <person name="St Pierre S.E."/>
            <person name="Gramates L.S."/>
            <person name="Zhou P."/>
            <person name="Schroeder A.J."/>
            <person name="Falls K."/>
            <person name="Strelets V."/>
            <person name="Russo S.M."/>
            <person name="Gelbart W.M."/>
            <person name="null"/>
        </authorList>
    </citation>
    <scope>NUCLEOTIDE SEQUENCE</scope>
</reference>
<dbReference type="Proteomes" id="UP000000803">
    <property type="component" value="Chromosome 3R"/>
</dbReference>
<reference evidence="6" key="2">
    <citation type="journal article" date="2002" name="Genome Biol.">
        <title>Finishing a whole-genome shotgun: release 3 of the Drosophila melanogaster euchromatic genome sequence.</title>
        <authorList>
            <person name="Celniker S.E."/>
            <person name="Wheeler D.A."/>
            <person name="Kronmiller B."/>
            <person name="Carlson J.W."/>
            <person name="Halpern A."/>
            <person name="Patel S."/>
            <person name="Adams M."/>
            <person name="Champe M."/>
            <person name="Dugan S.P."/>
            <person name="Frise E."/>
            <person name="Hodgson A."/>
            <person name="George R.A."/>
            <person name="Hoskins R.A."/>
            <person name="Laverty T."/>
            <person name="Muzny D.M."/>
            <person name="Nelson C.R."/>
            <person name="Pacleb J.M."/>
            <person name="Park S."/>
            <person name="Pfeiffer B.D."/>
            <person name="Richards S."/>
            <person name="Sodergren E.J."/>
            <person name="Svirskas R."/>
            <person name="Tabor P.E."/>
            <person name="Wan K."/>
            <person name="Stapleton M."/>
            <person name="Sutton G.G."/>
            <person name="Venter C."/>
            <person name="Weinstock G."/>
            <person name="Scherer S.E."/>
            <person name="Myers E.W."/>
            <person name="Gibbs R.A."/>
            <person name="Rubin G.M."/>
        </authorList>
    </citation>
    <scope>NUCLEOTIDE SEQUENCE [LARGE SCALE GENOMIC DNA]</scope>
    <source>
        <strain evidence="6">Berkeley</strain>
    </source>
</reference>
<dbReference type="KEGG" id="dme:Dmel_CG11698"/>
<evidence type="ECO:0000313" key="6">
    <source>
        <dbReference type="Proteomes" id="UP000000803"/>
    </source>
</evidence>
<reference evidence="3" key="14">
    <citation type="submission" date="2023-12" db="EMBL/GenBank/DDBJ databases">
        <authorList>
            <consortium name="FlyBase"/>
        </authorList>
    </citation>
    <scope>NUCLEOTIDE SEQUENCE</scope>
</reference>
<dbReference type="RefSeq" id="NP_649787.2">
    <property type="nucleotide sequence ID" value="NM_141530.2"/>
</dbReference>
<reference evidence="3" key="8">
    <citation type="submission" date="2006-08" db="EMBL/GenBank/DDBJ databases">
        <authorList>
            <person name="Celniker S."/>
            <person name="Carlson J."/>
            <person name="Wan K."/>
            <person name="Frise E."/>
            <person name="Hoskins R."/>
            <person name="Park S."/>
            <person name="Svirskas R."/>
            <person name="Rubin G."/>
        </authorList>
    </citation>
    <scope>NUCLEOTIDE SEQUENCE</scope>
</reference>
<name>Q8MSM9_DROME</name>
<dbReference type="PANTHER" id="PTHR37161">
    <property type="entry name" value="HDC10475"/>
    <property type="match status" value="1"/>
</dbReference>
<organism evidence="4">
    <name type="scientific">Drosophila melanogaster</name>
    <name type="common">Fruit fly</name>
    <dbReference type="NCBI Taxonomy" id="7227"/>
    <lineage>
        <taxon>Eukaryota</taxon>
        <taxon>Metazoa</taxon>
        <taxon>Ecdysozoa</taxon>
        <taxon>Arthropoda</taxon>
        <taxon>Hexapoda</taxon>
        <taxon>Insecta</taxon>
        <taxon>Pterygota</taxon>
        <taxon>Neoptera</taxon>
        <taxon>Endopterygota</taxon>
        <taxon>Diptera</taxon>
        <taxon>Brachycera</taxon>
        <taxon>Muscomorpha</taxon>
        <taxon>Ephydroidea</taxon>
        <taxon>Drosophilidae</taxon>
        <taxon>Drosophila</taxon>
        <taxon>Sophophora</taxon>
    </lineage>
</organism>
<reference evidence="3 6" key="9">
    <citation type="journal article" date="2007" name="Science">
        <title>The Release 5.1 annotation of Drosophila melanogaster heterochromatin.</title>
        <authorList>
            <person name="Smith C.D."/>
            <person name="Shu S."/>
            <person name="Mungall C.J."/>
            <person name="Karpen G.H."/>
        </authorList>
    </citation>
    <scope>NUCLEOTIDE SEQUENCE [LARGE SCALE GENOMIC DNA]</scope>
    <source>
        <strain evidence="6">Berkeley</strain>
    </source>
</reference>
<reference evidence="3 6" key="10">
    <citation type="journal article" date="2007" name="Science">
        <title>Sequence finishing and mapping of Drosophila melanogaster heterochromatin.</title>
        <authorList>
            <person name="Hoskins R.A."/>
            <person name="Carlson J.W."/>
            <person name="Kennedy C."/>
            <person name="Acevedo D."/>
            <person name="Evans-Holm M."/>
            <person name="Frise E."/>
            <person name="Wan K.H."/>
            <person name="Park S."/>
            <person name="Mendez-Lago M."/>
            <person name="Rossi F."/>
            <person name="Villasante A."/>
            <person name="Dimitri P."/>
            <person name="Karpen G.H."/>
            <person name="Celniker S.E."/>
        </authorList>
    </citation>
    <scope>NUCLEOTIDE SEQUENCE [LARGE SCALE GENOMIC DNA]</scope>
    <source>
        <strain evidence="6">Berkeley</strain>
    </source>
</reference>
<dbReference type="EMBL" id="AE014297">
    <property type="protein sequence ID" value="AAF54220.2"/>
    <property type="molecule type" value="Genomic_DNA"/>
</dbReference>
<protein>
    <submittedName>
        <fullName evidence="4">AT18730p</fullName>
    </submittedName>
</protein>
<dbReference type="EMBL" id="AY118696">
    <property type="protein sequence ID" value="AAM50556.1"/>
    <property type="molecule type" value="mRNA"/>
</dbReference>
<evidence type="ECO:0000313" key="3">
    <source>
        <dbReference type="EMBL" id="AAF54220.2"/>
    </source>
</evidence>
<dbReference type="DNASU" id="40986"/>
<evidence type="ECO:0000256" key="2">
    <source>
        <dbReference type="SAM" id="SignalP"/>
    </source>
</evidence>
<reference evidence="3 6" key="7">
    <citation type="journal article" date="2005" name="PLoS Comput. Biol.">
        <title>Combined evidence annotation of transposable elements in genome sequences.</title>
        <authorList>
            <person name="Quesneville H."/>
            <person name="Bergman C.M."/>
            <person name="Andrieu O."/>
            <person name="Autard D."/>
            <person name="Nouaud D."/>
            <person name="Ashburner M."/>
            <person name="Anxolabehere D."/>
        </authorList>
    </citation>
    <scope>NUCLEOTIDE SEQUENCE [LARGE SCALE GENOMIC DNA]</scope>
    <source>
        <strain evidence="6">Berkeley</strain>
    </source>
</reference>
<dbReference type="FlyBase" id="FBgn0037572">
    <property type="gene designation" value="CG11698"/>
</dbReference>
<accession>Q8MSM9</accession>
<reference evidence="4" key="6">
    <citation type="submission" date="2002-06" db="EMBL/GenBank/DDBJ databases">
        <authorList>
            <person name="Stapleton M."/>
            <person name="Brokstein P."/>
            <person name="Hong L."/>
            <person name="Agbayani A."/>
            <person name="Carlson J."/>
            <person name="Champe M."/>
            <person name="Chavez C."/>
            <person name="Dorsett V."/>
            <person name="Dresnek D."/>
            <person name="Farfan D."/>
            <person name="Frise E."/>
            <person name="George R."/>
            <person name="Gonzalez M."/>
            <person name="Guarin H."/>
            <person name="Kronmiller B."/>
            <person name="Li P."/>
            <person name="Liao G."/>
            <person name="Miranda A."/>
            <person name="Mungall C.J."/>
            <person name="Nunoo J."/>
            <person name="Pacleb J."/>
            <person name="Paragas V."/>
            <person name="Park S."/>
            <person name="Patel S."/>
            <person name="Phouanenavong S."/>
            <person name="Wan K."/>
            <person name="Yu C."/>
            <person name="Lewis S.E."/>
            <person name="Rubin G.M."/>
            <person name="Celniker S."/>
        </authorList>
    </citation>
    <scope>NUCLEOTIDE SEQUENCE</scope>
</reference>
<feature type="coiled-coil region" evidence="1">
    <location>
        <begin position="201"/>
        <end position="238"/>
    </location>
</feature>
<evidence type="ECO:0000313" key="4">
    <source>
        <dbReference type="EMBL" id="AAM50556.1"/>
    </source>
</evidence>
<reference evidence="6" key="4">
    <citation type="journal article" date="2002" name="Genome Biol.">
        <title>The transposable elements of the Drosophila melanogaster euchromatin: a genomics perspective.</title>
        <authorList>
            <person name="Kaminker J.S."/>
            <person name="Bergman C.M."/>
            <person name="Kronmiller B."/>
            <person name="Carlson J."/>
            <person name="Svirskas R."/>
            <person name="Patel S."/>
            <person name="Frise E."/>
            <person name="Wheeler D.A."/>
            <person name="Lewis S.E."/>
            <person name="Rubin G.M."/>
            <person name="Ashburner M."/>
            <person name="Celniker S.E."/>
        </authorList>
    </citation>
    <scope>NUCLEOTIDE SEQUENCE [LARGE SCALE GENOMIC DNA]</scope>
    <source>
        <strain evidence="6">Berkeley</strain>
    </source>
</reference>
<feature type="coiled-coil region" evidence="1">
    <location>
        <begin position="92"/>
        <end position="126"/>
    </location>
</feature>
<reference evidence="3" key="12">
    <citation type="journal article" date="2015" name="G3 (Bethesda)">
        <title>Gene Model Annotations for Drosophila melanogaster: The Rule-Benders.</title>
        <authorList>
            <consortium name="FlyBase Consortium"/>
            <person name="Crosby M.A."/>
            <person name="Gramates L.S."/>
            <person name="Dos Santos G."/>
            <person name="Matthews B.B."/>
            <person name="St Pierre S.E."/>
            <person name="Zhou P."/>
            <person name="Schroeder A.J."/>
            <person name="Falls K."/>
            <person name="Emmert D.B."/>
            <person name="Russo S.M."/>
            <person name="Gelbart W.M."/>
            <person name="null"/>
        </authorList>
    </citation>
    <scope>NUCLEOTIDE SEQUENCE</scope>
</reference>
<dbReference type="PANTHER" id="PTHR37161:SF2">
    <property type="entry name" value="AT11648P-RELATED"/>
    <property type="match status" value="1"/>
</dbReference>
<dbReference type="PaxDb" id="7227-FBpp0081323"/>
<dbReference type="VEuPathDB" id="VectorBase:FBgn0037572"/>
<dbReference type="UCSC" id="CG11698-RA">
    <property type="organism name" value="d. melanogaster"/>
</dbReference>
<dbReference type="SMR" id="Q8MSM9"/>
<keyword evidence="6" id="KW-1185">Reference proteome</keyword>
<dbReference type="IntAct" id="Q8MSM9">
    <property type="interactions" value="7"/>
</dbReference>
<dbReference type="BioGRID-ORCS" id="40986">
    <property type="hits" value="0 hits in 1 CRISPR screen"/>
</dbReference>
<proteinExistence type="evidence at transcript level"/>
<gene>
    <name evidence="3" type="primary">Dmel\CG11698</name>
    <name evidence="4 5" type="ORF">CG11698</name>
    <name evidence="3" type="ORF">Dmel_CG11698</name>
</gene>
<keyword evidence="1" id="KW-0175">Coiled coil</keyword>
<dbReference type="AGR" id="FB:FBgn0037572"/>
<dbReference type="OrthoDB" id="7869386at2759"/>
<dbReference type="GeneID" id="40986"/>
<dbReference type="HOGENOM" id="CLU_094351_0_0_1"/>
<dbReference type="eggNOG" id="ENOG502RA37">
    <property type="taxonomic scope" value="Eukaryota"/>
</dbReference>
<evidence type="ECO:0000256" key="1">
    <source>
        <dbReference type="SAM" id="Coils"/>
    </source>
</evidence>
<feature type="chain" id="PRO_5015099315" evidence="2">
    <location>
        <begin position="29"/>
        <end position="262"/>
    </location>
</feature>
<keyword evidence="2" id="KW-0732">Signal</keyword>
<dbReference type="SUPFAM" id="SSF58104">
    <property type="entry name" value="Methyl-accepting chemotaxis protein (MCP) signaling domain"/>
    <property type="match status" value="1"/>
</dbReference>
<dbReference type="InterPro" id="IPR007999">
    <property type="entry name" value="DUF745"/>
</dbReference>
<dbReference type="AlphaFoldDB" id="Q8MSM9"/>
<sequence>MYDARFPMRCDSLVTMLLLSNILLSTAAHPAQRNDPRFKPGSLPCKTSMKASQVASKAAKDAKDAKDAQPCAAEMAGYRAREMLADRALQAAKAAEAALNGKKQLLDEYTKSLAETNRVIEEIQRAIAASSCSATSAKGIRDKLCTSVNIMKSMLKEMGGNLDNIRRMADSAQKEALEKRSLLKAARMRVEELHSCMCEAQKDLERNKQSAKKANDAAKEAQQRIEALQKLVSRIKMLKRKDLQSLENFLRRRRSSTPEKTS</sequence>
<dbReference type="Pfam" id="PF05335">
    <property type="entry name" value="DUF745"/>
    <property type="match status" value="1"/>
</dbReference>
<feature type="signal peptide" evidence="2">
    <location>
        <begin position="1"/>
        <end position="28"/>
    </location>
</feature>